<dbReference type="OrthoDB" id="3401648at2"/>
<protein>
    <recommendedName>
        <fullName evidence="3">Threonine dehydratase</fullName>
    </recommendedName>
</protein>
<sequence>MTNSNCILPRHENHTHPHGPECGHTGVAHDDHVCYLHDGHLHYPHGNHIDEHVIDVSEINPQNCTPGHECEGHAQGHVHGPECGHEAVPHGDHMDYLVGGHLHHPHDDHCDDHGPVKTVG</sequence>
<name>Q2Y8C2_NITMU</name>
<reference evidence="1 2" key="2">
    <citation type="journal article" date="2008" name="Appl. Environ. Microbiol.">
        <title>Complete genome sequence of Nitrosospira multiformis, an ammonia-oxidizing bacterium from the soil environment.</title>
        <authorList>
            <person name="Norton J.M."/>
            <person name="Klotz M.G."/>
            <person name="Stein L.Y."/>
            <person name="Arp D.J."/>
            <person name="Bottomley P.J."/>
            <person name="Chain P.S."/>
            <person name="Hauser L.J."/>
            <person name="Land M.L."/>
            <person name="Larimer F.W."/>
            <person name="Shin M.W."/>
            <person name="Starkenburg S.R."/>
        </authorList>
    </citation>
    <scope>NUCLEOTIDE SEQUENCE [LARGE SCALE GENOMIC DNA]</scope>
    <source>
        <strain evidence="2">ATCC 25196 / NCIMB 11849 / C 71</strain>
    </source>
</reference>
<dbReference type="STRING" id="323848.Nmul_A1701"/>
<keyword evidence="2" id="KW-1185">Reference proteome</keyword>
<dbReference type="HOGENOM" id="CLU_146077_0_0_4"/>
<dbReference type="EMBL" id="CP000103">
    <property type="protein sequence ID" value="ABB74999.1"/>
    <property type="molecule type" value="Genomic_DNA"/>
</dbReference>
<dbReference type="eggNOG" id="ENOG5032TJX">
    <property type="taxonomic scope" value="Bacteria"/>
</dbReference>
<proteinExistence type="predicted"/>
<reference evidence="2" key="1">
    <citation type="submission" date="2005-08" db="EMBL/GenBank/DDBJ databases">
        <title>Complete sequence of chromosome 1 of Nitrosospira multiformis ATCC 25196.</title>
        <authorList>
            <person name="Copeland A."/>
            <person name="Lucas S."/>
            <person name="Lapidus A."/>
            <person name="Barry K."/>
            <person name="Detter J.C."/>
            <person name="Glavina T."/>
            <person name="Hammon N."/>
            <person name="Israni S."/>
            <person name="Pitluck S."/>
            <person name="Chain P."/>
            <person name="Malfatti S."/>
            <person name="Shin M."/>
            <person name="Vergez L."/>
            <person name="Schmutz J."/>
            <person name="Larimer F."/>
            <person name="Land M."/>
            <person name="Hauser L."/>
            <person name="Kyrpides N."/>
            <person name="Lykidis A."/>
            <person name="Richardson P."/>
        </authorList>
    </citation>
    <scope>NUCLEOTIDE SEQUENCE [LARGE SCALE GENOMIC DNA]</scope>
    <source>
        <strain evidence="2">ATCC 25196 / NCIMB 11849 / C 71</strain>
    </source>
</reference>
<organism evidence="1 2">
    <name type="scientific">Nitrosospira multiformis (strain ATCC 25196 / NCIMB 11849 / C 71)</name>
    <dbReference type="NCBI Taxonomy" id="323848"/>
    <lineage>
        <taxon>Bacteria</taxon>
        <taxon>Pseudomonadati</taxon>
        <taxon>Pseudomonadota</taxon>
        <taxon>Betaproteobacteria</taxon>
        <taxon>Nitrosomonadales</taxon>
        <taxon>Nitrosomonadaceae</taxon>
        <taxon>Nitrosospira</taxon>
    </lineage>
</organism>
<gene>
    <name evidence="1" type="ordered locus">Nmul_A1701</name>
</gene>
<dbReference type="AlphaFoldDB" id="Q2Y8C2"/>
<evidence type="ECO:0008006" key="3">
    <source>
        <dbReference type="Google" id="ProtNLM"/>
    </source>
</evidence>
<evidence type="ECO:0000313" key="1">
    <source>
        <dbReference type="EMBL" id="ABB74999.1"/>
    </source>
</evidence>
<dbReference type="KEGG" id="nmu:Nmul_A1701"/>
<accession>Q2Y8C2</accession>
<evidence type="ECO:0000313" key="2">
    <source>
        <dbReference type="Proteomes" id="UP000002718"/>
    </source>
</evidence>
<dbReference type="Proteomes" id="UP000002718">
    <property type="component" value="Chromosome"/>
</dbReference>